<reference evidence="1" key="1">
    <citation type="journal article" date="2019" name="Sci. Rep.">
        <title>Draft genome of Tanacetum cinerariifolium, the natural source of mosquito coil.</title>
        <authorList>
            <person name="Yamashiro T."/>
            <person name="Shiraishi A."/>
            <person name="Satake H."/>
            <person name="Nakayama K."/>
        </authorList>
    </citation>
    <scope>NUCLEOTIDE SEQUENCE</scope>
</reference>
<comment type="caution">
    <text evidence="1">The sequence shown here is derived from an EMBL/GenBank/DDBJ whole genome shotgun (WGS) entry which is preliminary data.</text>
</comment>
<dbReference type="EMBL" id="BKCJ011089443">
    <property type="protein sequence ID" value="GFC83434.1"/>
    <property type="molecule type" value="Genomic_DNA"/>
</dbReference>
<accession>A0A699RKV4</accession>
<organism evidence="1">
    <name type="scientific">Tanacetum cinerariifolium</name>
    <name type="common">Dalmatian daisy</name>
    <name type="synonym">Chrysanthemum cinerariifolium</name>
    <dbReference type="NCBI Taxonomy" id="118510"/>
    <lineage>
        <taxon>Eukaryota</taxon>
        <taxon>Viridiplantae</taxon>
        <taxon>Streptophyta</taxon>
        <taxon>Embryophyta</taxon>
        <taxon>Tracheophyta</taxon>
        <taxon>Spermatophyta</taxon>
        <taxon>Magnoliopsida</taxon>
        <taxon>eudicotyledons</taxon>
        <taxon>Gunneridae</taxon>
        <taxon>Pentapetalae</taxon>
        <taxon>asterids</taxon>
        <taxon>campanulids</taxon>
        <taxon>Asterales</taxon>
        <taxon>Asteraceae</taxon>
        <taxon>Asteroideae</taxon>
        <taxon>Anthemideae</taxon>
        <taxon>Anthemidinae</taxon>
        <taxon>Tanacetum</taxon>
    </lineage>
</organism>
<dbReference type="AlphaFoldDB" id="A0A699RKV4"/>
<feature type="non-terminal residue" evidence="1">
    <location>
        <position position="1"/>
    </location>
</feature>
<sequence length="44" mass="4962">ICIACIVVLLEDTKDTFFGFWLVLDDPIKHESSIQMEDFSTALG</sequence>
<proteinExistence type="predicted"/>
<gene>
    <name evidence="1" type="ORF">Tci_855404</name>
</gene>
<name>A0A699RKV4_TANCI</name>
<protein>
    <submittedName>
        <fullName evidence="1">Uncharacterized protein</fullName>
    </submittedName>
</protein>
<evidence type="ECO:0000313" key="1">
    <source>
        <dbReference type="EMBL" id="GFC83434.1"/>
    </source>
</evidence>